<dbReference type="Proteomes" id="UP000683925">
    <property type="component" value="Unassembled WGS sequence"/>
</dbReference>
<protein>
    <submittedName>
        <fullName evidence="1">Uncharacterized protein</fullName>
    </submittedName>
</protein>
<keyword evidence="2" id="KW-1185">Reference proteome</keyword>
<dbReference type="AlphaFoldDB" id="A0A8S1U591"/>
<gene>
    <name evidence="1" type="ORF">POCTA_138.1.T0370144</name>
</gene>
<proteinExistence type="predicted"/>
<name>A0A8S1U591_PAROT</name>
<reference evidence="1" key="1">
    <citation type="submission" date="2021-01" db="EMBL/GenBank/DDBJ databases">
        <authorList>
            <consortium name="Genoscope - CEA"/>
            <person name="William W."/>
        </authorList>
    </citation>
    <scope>NUCLEOTIDE SEQUENCE</scope>
</reference>
<organism evidence="1 2">
    <name type="scientific">Paramecium octaurelia</name>
    <dbReference type="NCBI Taxonomy" id="43137"/>
    <lineage>
        <taxon>Eukaryota</taxon>
        <taxon>Sar</taxon>
        <taxon>Alveolata</taxon>
        <taxon>Ciliophora</taxon>
        <taxon>Intramacronucleata</taxon>
        <taxon>Oligohymenophorea</taxon>
        <taxon>Peniculida</taxon>
        <taxon>Parameciidae</taxon>
        <taxon>Paramecium</taxon>
    </lineage>
</organism>
<sequence length="44" mass="5153">MNQIENVLKFKEIINNVMKVSAQTFIKECFILKDGIYLFSNSLK</sequence>
<evidence type="ECO:0000313" key="2">
    <source>
        <dbReference type="Proteomes" id="UP000683925"/>
    </source>
</evidence>
<comment type="caution">
    <text evidence="1">The sequence shown here is derived from an EMBL/GenBank/DDBJ whole genome shotgun (WGS) entry which is preliminary data.</text>
</comment>
<accession>A0A8S1U591</accession>
<evidence type="ECO:0000313" key="1">
    <source>
        <dbReference type="EMBL" id="CAD8159748.1"/>
    </source>
</evidence>
<dbReference type="EMBL" id="CAJJDP010000037">
    <property type="protein sequence ID" value="CAD8159748.1"/>
    <property type="molecule type" value="Genomic_DNA"/>
</dbReference>